<dbReference type="SUPFAM" id="SSF51905">
    <property type="entry name" value="FAD/NAD(P)-binding domain"/>
    <property type="match status" value="1"/>
</dbReference>
<comment type="caution">
    <text evidence="5">The sequence shown here is derived from an EMBL/GenBank/DDBJ whole genome shotgun (WGS) entry which is preliminary data.</text>
</comment>
<keyword evidence="1" id="KW-0285">Flavoprotein</keyword>
<dbReference type="InterPro" id="IPR036188">
    <property type="entry name" value="FAD/NAD-bd_sf"/>
</dbReference>
<evidence type="ECO:0008006" key="7">
    <source>
        <dbReference type="Google" id="ProtNLM"/>
    </source>
</evidence>
<gene>
    <name evidence="5" type="ORF">VTL71DRAFT_2117</name>
</gene>
<dbReference type="PANTHER" id="PTHR43539:SF68">
    <property type="entry name" value="FLAVIN-BINDING MONOOXYGENASE-LIKE PROTEIN (AFU_ORTHOLOGUE AFUA_4G09220)"/>
    <property type="match status" value="1"/>
</dbReference>
<protein>
    <recommendedName>
        <fullName evidence="7">Flavin-containing monooxygenase</fullName>
    </recommendedName>
</protein>
<evidence type="ECO:0000256" key="1">
    <source>
        <dbReference type="ARBA" id="ARBA00022630"/>
    </source>
</evidence>
<dbReference type="InterPro" id="IPR020946">
    <property type="entry name" value="Flavin_mOase-like"/>
</dbReference>
<evidence type="ECO:0000313" key="5">
    <source>
        <dbReference type="EMBL" id="KAL2066046.1"/>
    </source>
</evidence>
<proteinExistence type="predicted"/>
<evidence type="ECO:0000256" key="3">
    <source>
        <dbReference type="ARBA" id="ARBA00023002"/>
    </source>
</evidence>
<organism evidence="5 6">
    <name type="scientific">Oculimacula yallundae</name>
    <dbReference type="NCBI Taxonomy" id="86028"/>
    <lineage>
        <taxon>Eukaryota</taxon>
        <taxon>Fungi</taxon>
        <taxon>Dikarya</taxon>
        <taxon>Ascomycota</taxon>
        <taxon>Pezizomycotina</taxon>
        <taxon>Leotiomycetes</taxon>
        <taxon>Helotiales</taxon>
        <taxon>Ploettnerulaceae</taxon>
        <taxon>Oculimacula</taxon>
    </lineage>
</organism>
<keyword evidence="6" id="KW-1185">Reference proteome</keyword>
<accession>A0ABR4C9V8</accession>
<evidence type="ECO:0000256" key="2">
    <source>
        <dbReference type="ARBA" id="ARBA00022827"/>
    </source>
</evidence>
<dbReference type="EMBL" id="JAZHXI010000011">
    <property type="protein sequence ID" value="KAL2066046.1"/>
    <property type="molecule type" value="Genomic_DNA"/>
</dbReference>
<dbReference type="InterPro" id="IPR050982">
    <property type="entry name" value="Auxin_biosynth/cation_transpt"/>
</dbReference>
<reference evidence="5 6" key="1">
    <citation type="journal article" date="2024" name="Commun. Biol.">
        <title>Comparative genomic analysis of thermophilic fungi reveals convergent evolutionary adaptations and gene losses.</title>
        <authorList>
            <person name="Steindorff A.S."/>
            <person name="Aguilar-Pontes M.V."/>
            <person name="Robinson A.J."/>
            <person name="Andreopoulos B."/>
            <person name="LaButti K."/>
            <person name="Kuo A."/>
            <person name="Mondo S."/>
            <person name="Riley R."/>
            <person name="Otillar R."/>
            <person name="Haridas S."/>
            <person name="Lipzen A."/>
            <person name="Grimwood J."/>
            <person name="Schmutz J."/>
            <person name="Clum A."/>
            <person name="Reid I.D."/>
            <person name="Moisan M.C."/>
            <person name="Butler G."/>
            <person name="Nguyen T.T.M."/>
            <person name="Dewar K."/>
            <person name="Conant G."/>
            <person name="Drula E."/>
            <person name="Henrissat B."/>
            <person name="Hansel C."/>
            <person name="Singer S."/>
            <person name="Hutchinson M.I."/>
            <person name="de Vries R.P."/>
            <person name="Natvig D.O."/>
            <person name="Powell A.J."/>
            <person name="Tsang A."/>
            <person name="Grigoriev I.V."/>
        </authorList>
    </citation>
    <scope>NUCLEOTIDE SEQUENCE [LARGE SCALE GENOMIC DNA]</scope>
    <source>
        <strain evidence="5 6">CBS 494.80</strain>
    </source>
</reference>
<keyword evidence="2" id="KW-0274">FAD</keyword>
<dbReference type="PANTHER" id="PTHR43539">
    <property type="entry name" value="FLAVIN-BINDING MONOOXYGENASE-LIKE PROTEIN (AFU_ORTHOLOGUE AFUA_4G09220)"/>
    <property type="match status" value="1"/>
</dbReference>
<feature type="region of interest" description="Disordered" evidence="4">
    <location>
        <begin position="1"/>
        <end position="20"/>
    </location>
</feature>
<sequence>MGSVEAQSQAAVPSSDRCEPGAFPLVTAQFPAESKSKPDNPYDRASIWVSDFNKCLNNPSPESLSELFLSESYWRDQLCLTWDFHTLAGPSKIFSLLQTNASRITTISLDTSTPLRSPNCSSLDDGKVQTVEAFLNIETNVGRGQGFVRLAEENGVWKAFTLFTFLKELKGFEEKTGKRRPNGVEHGEHASKENWADRRKIEENFEDGEEPTVLIVGAGQSGLSVAARLKMLGVKSLIVDREEKVGDNWRSRYHHLVLHDCVWFDHLPYMPFPEYWPIFTPKDKLGDWFESYVKLLELNAWTQTTMTSSSWDDTSAQWTVSLERTIDGKSQTRIFHPKHIIQATGASGEPNMPNIKGISTFTGDRLVHSSAFAGAFPSHGHNKRAVIVGCCNSAHDIAQDYHENGYSVTMIQRSTTLILNADTNLRHMAALYGEDGPATDDADVMFMSAPNAVVKKMNISQTQIQAGEDSATLSGLEKAGFRLDYGPDGSGLWVKYLQRGGGYYIDVGCSQLIIDGKIKVKSGCEIIEVTTTGLLFEDGERIDADEIIFATGYLNMRTQCRKIFGDEVADRVKDVWGFDEEGEIRTLWRDSGHPGFWFMGGNLALCRWYSRLLALQIKAKEEGLLK</sequence>
<evidence type="ECO:0000256" key="4">
    <source>
        <dbReference type="SAM" id="MobiDB-lite"/>
    </source>
</evidence>
<dbReference type="Pfam" id="PF00743">
    <property type="entry name" value="FMO-like"/>
    <property type="match status" value="1"/>
</dbReference>
<dbReference type="Proteomes" id="UP001595075">
    <property type="component" value="Unassembled WGS sequence"/>
</dbReference>
<name>A0ABR4C9V8_9HELO</name>
<keyword evidence="3" id="KW-0560">Oxidoreductase</keyword>
<evidence type="ECO:0000313" key="6">
    <source>
        <dbReference type="Proteomes" id="UP001595075"/>
    </source>
</evidence>
<feature type="compositionally biased region" description="Polar residues" evidence="4">
    <location>
        <begin position="1"/>
        <end position="12"/>
    </location>
</feature>
<dbReference type="Gene3D" id="3.50.50.60">
    <property type="entry name" value="FAD/NAD(P)-binding domain"/>
    <property type="match status" value="1"/>
</dbReference>